<protein>
    <submittedName>
        <fullName evidence="1">Uncharacterized protein</fullName>
    </submittedName>
</protein>
<keyword evidence="2" id="KW-1185">Reference proteome</keyword>
<dbReference type="EMBL" id="JAEVFJ010000016">
    <property type="protein sequence ID" value="KAH8100400.1"/>
    <property type="molecule type" value="Genomic_DNA"/>
</dbReference>
<organism evidence="1 2">
    <name type="scientific">Cristinia sonorae</name>
    <dbReference type="NCBI Taxonomy" id="1940300"/>
    <lineage>
        <taxon>Eukaryota</taxon>
        <taxon>Fungi</taxon>
        <taxon>Dikarya</taxon>
        <taxon>Basidiomycota</taxon>
        <taxon>Agaricomycotina</taxon>
        <taxon>Agaricomycetes</taxon>
        <taxon>Agaricomycetidae</taxon>
        <taxon>Agaricales</taxon>
        <taxon>Pleurotineae</taxon>
        <taxon>Stephanosporaceae</taxon>
        <taxon>Cristinia</taxon>
    </lineage>
</organism>
<comment type="caution">
    <text evidence="1">The sequence shown here is derived from an EMBL/GenBank/DDBJ whole genome shotgun (WGS) entry which is preliminary data.</text>
</comment>
<accession>A0A8K0UQD2</accession>
<reference evidence="1" key="1">
    <citation type="journal article" date="2021" name="New Phytol.">
        <title>Evolutionary innovations through gain and loss of genes in the ectomycorrhizal Boletales.</title>
        <authorList>
            <person name="Wu G."/>
            <person name="Miyauchi S."/>
            <person name="Morin E."/>
            <person name="Kuo A."/>
            <person name="Drula E."/>
            <person name="Varga T."/>
            <person name="Kohler A."/>
            <person name="Feng B."/>
            <person name="Cao Y."/>
            <person name="Lipzen A."/>
            <person name="Daum C."/>
            <person name="Hundley H."/>
            <person name="Pangilinan J."/>
            <person name="Johnson J."/>
            <person name="Barry K."/>
            <person name="LaButti K."/>
            <person name="Ng V."/>
            <person name="Ahrendt S."/>
            <person name="Min B."/>
            <person name="Choi I.G."/>
            <person name="Park H."/>
            <person name="Plett J.M."/>
            <person name="Magnuson J."/>
            <person name="Spatafora J.W."/>
            <person name="Nagy L.G."/>
            <person name="Henrissat B."/>
            <person name="Grigoriev I.V."/>
            <person name="Yang Z.L."/>
            <person name="Xu J."/>
            <person name="Martin F.M."/>
        </authorList>
    </citation>
    <scope>NUCLEOTIDE SEQUENCE</scope>
    <source>
        <strain evidence="1">KKN 215</strain>
    </source>
</reference>
<dbReference type="Proteomes" id="UP000813824">
    <property type="component" value="Unassembled WGS sequence"/>
</dbReference>
<evidence type="ECO:0000313" key="1">
    <source>
        <dbReference type="EMBL" id="KAH8100400.1"/>
    </source>
</evidence>
<gene>
    <name evidence="1" type="ORF">BXZ70DRAFT_189985</name>
</gene>
<sequence length="258" mass="29145">MRRNRRQAEESSTVSVIRCLIHPIPRIATIVLYMATAGYDCAKDAGFGICSVPTCGVFRRAQQPTMGIVGREPWGITSKSNPPTLHMCFVGWTRRPLHHHQQRQDELGAMIPGRTFVTAKHIKSATSFAKATCRSLQLRLLTDSNWSSSCLQKDHDHSRVKVEEPVTQRYEILSQYWDGRVEIGVLWNIFQLLSRNASHGSGFRRLKQLVGKSTERKLTLYHHHHLSAKMLSSSCGISSVERALLRVCSSRLTLKPEA</sequence>
<evidence type="ECO:0000313" key="2">
    <source>
        <dbReference type="Proteomes" id="UP000813824"/>
    </source>
</evidence>
<proteinExistence type="predicted"/>
<dbReference type="AlphaFoldDB" id="A0A8K0UQD2"/>
<name>A0A8K0UQD2_9AGAR</name>